<keyword evidence="2" id="KW-1185">Reference proteome</keyword>
<protein>
    <submittedName>
        <fullName evidence="1">Uncharacterized protein</fullName>
    </submittedName>
</protein>
<reference evidence="2" key="1">
    <citation type="submission" date="2010-10" db="EMBL/GenBank/DDBJ databases">
        <title>Complete sequence of Enterobacter cloacae SCF1.</title>
        <authorList>
            <consortium name="US DOE Joint Genome Institute"/>
            <person name="Lucas S."/>
            <person name="Copeland A."/>
            <person name="Lapidus A."/>
            <person name="Cheng J.-F."/>
            <person name="Bruce D."/>
            <person name="Goodwin L."/>
            <person name="Pitluck S."/>
            <person name="Davenport K."/>
            <person name="Detter J.C."/>
            <person name="Han C."/>
            <person name="Tapia R."/>
            <person name="Land M."/>
            <person name="Hauser L."/>
            <person name="Chang Y.-J."/>
            <person name="Jeffries C."/>
            <person name="Kyrpides N."/>
            <person name="Ivanova N."/>
            <person name="Mikhailova N."/>
            <person name="DeAngelis K."/>
            <person name="Arkin A.P."/>
            <person name="Chivian D."/>
            <person name="Edwards B."/>
            <person name="Woo H."/>
            <person name="Hazen T.C."/>
            <person name="Woyke T."/>
        </authorList>
    </citation>
    <scope>NUCLEOTIDE SEQUENCE [LARGE SCALE GENOMIC DNA]</scope>
    <source>
        <strain evidence="2">SCF1</strain>
    </source>
</reference>
<dbReference type="EMBL" id="CP002272">
    <property type="protein sequence ID" value="ADO48419.1"/>
    <property type="molecule type" value="Genomic_DNA"/>
</dbReference>
<dbReference type="HOGENOM" id="CLU_3183433_0_0_6"/>
<dbReference type="Proteomes" id="UP000006872">
    <property type="component" value="Chromosome"/>
</dbReference>
<accession>E3G638</accession>
<name>E3G638_ENTLS</name>
<evidence type="ECO:0000313" key="2">
    <source>
        <dbReference type="Proteomes" id="UP000006872"/>
    </source>
</evidence>
<dbReference type="AlphaFoldDB" id="E3G638"/>
<proteinExistence type="predicted"/>
<sequence length="46" mass="5404">MTTYSVCIFHIIDERITYRYGEVKNTQADKNKDKVNTDYISSVQSK</sequence>
<organism evidence="1 2">
    <name type="scientific">Enterobacter lignolyticus (strain SCF1)</name>
    <dbReference type="NCBI Taxonomy" id="701347"/>
    <lineage>
        <taxon>Bacteria</taxon>
        <taxon>Pseudomonadati</taxon>
        <taxon>Pseudomonadota</taxon>
        <taxon>Gammaproteobacteria</taxon>
        <taxon>Enterobacterales</taxon>
        <taxon>Enterobacteriaceae</taxon>
        <taxon>Pluralibacter</taxon>
    </lineage>
</organism>
<evidence type="ECO:0000313" key="1">
    <source>
        <dbReference type="EMBL" id="ADO48419.1"/>
    </source>
</evidence>
<dbReference type="KEGG" id="esc:Entcl_2165"/>
<reference evidence="1 2" key="2">
    <citation type="journal article" date="2011" name="Stand. Genomic Sci.">
        <title>Complete genome sequence of 'Enterobacter lignolyticus' SCF1.</title>
        <authorList>
            <person name="Deangelis K.M."/>
            <person name="D'Haeseleer P."/>
            <person name="Chivian D."/>
            <person name="Fortney J.L."/>
            <person name="Khudyakov J."/>
            <person name="Simmons B."/>
            <person name="Woo H."/>
            <person name="Arkin A.P."/>
            <person name="Davenport K.W."/>
            <person name="Goodwin L."/>
            <person name="Chen A."/>
            <person name="Ivanova N."/>
            <person name="Kyrpides N.C."/>
            <person name="Mavromatis K."/>
            <person name="Woyke T."/>
            <person name="Hazen T.C."/>
        </authorList>
    </citation>
    <scope>NUCLEOTIDE SEQUENCE [LARGE SCALE GENOMIC DNA]</scope>
    <source>
        <strain evidence="1 2">SCF1</strain>
    </source>
</reference>
<gene>
    <name evidence="1" type="ordered locus">Entcl_2165</name>
</gene>